<dbReference type="Proteomes" id="UP001200313">
    <property type="component" value="Unassembled WGS sequence"/>
</dbReference>
<organism evidence="2 3">
    <name type="scientific">Intestinimonas massiliensis</name>
    <name type="common">ex Afouda et al. 2020</name>
    <dbReference type="NCBI Taxonomy" id="1673721"/>
    <lineage>
        <taxon>Bacteria</taxon>
        <taxon>Bacillati</taxon>
        <taxon>Bacillota</taxon>
        <taxon>Clostridia</taxon>
        <taxon>Eubacteriales</taxon>
        <taxon>Intestinimonas</taxon>
    </lineage>
</organism>
<comment type="caution">
    <text evidence="2">The sequence shown here is derived from an EMBL/GenBank/DDBJ whole genome shotgun (WGS) entry which is preliminary data.</text>
</comment>
<evidence type="ECO:0000256" key="1">
    <source>
        <dbReference type="SAM" id="SignalP"/>
    </source>
</evidence>
<name>A0ABS9MFJ0_9FIRM</name>
<evidence type="ECO:0000313" key="2">
    <source>
        <dbReference type="EMBL" id="MCG4529064.1"/>
    </source>
</evidence>
<evidence type="ECO:0008006" key="4">
    <source>
        <dbReference type="Google" id="ProtNLM"/>
    </source>
</evidence>
<keyword evidence="3" id="KW-1185">Reference proteome</keyword>
<reference evidence="2 3" key="1">
    <citation type="submission" date="2022-01" db="EMBL/GenBank/DDBJ databases">
        <title>Collection of gut derived symbiotic bacterial strains cultured from healthy donors.</title>
        <authorList>
            <person name="Lin H."/>
            <person name="Kohout C."/>
            <person name="Waligurski E."/>
            <person name="Pamer E.G."/>
        </authorList>
    </citation>
    <scope>NUCLEOTIDE SEQUENCE [LARGE SCALE GENOMIC DNA]</scope>
    <source>
        <strain evidence="2 3">DFI.3.7</strain>
    </source>
</reference>
<feature type="chain" id="PRO_5045090907" description="Secreted protein" evidence="1">
    <location>
        <begin position="30"/>
        <end position="133"/>
    </location>
</feature>
<feature type="signal peptide" evidence="1">
    <location>
        <begin position="1"/>
        <end position="29"/>
    </location>
</feature>
<gene>
    <name evidence="2" type="ORF">L0P79_18685</name>
</gene>
<accession>A0ABS9MFJ0</accession>
<dbReference type="EMBL" id="JAKNJB010000058">
    <property type="protein sequence ID" value="MCG4529064.1"/>
    <property type="molecule type" value="Genomic_DNA"/>
</dbReference>
<protein>
    <recommendedName>
        <fullName evidence="4">Secreted protein</fullName>
    </recommendedName>
</protein>
<sequence length="133" mass="13729">MMKKILRTNLRAIPVVLVLVFCLSVTAMAYSGSESVTLKTTQNEATSGSLSCHHAKVSATNSASSQHNVSAALQLSSGSGWSNYGTFTLAPAASGNTGAWGHSDYVYLCRAKLWVPGLPSGGCSASGTLTVTD</sequence>
<keyword evidence="1" id="KW-0732">Signal</keyword>
<evidence type="ECO:0000313" key="3">
    <source>
        <dbReference type="Proteomes" id="UP001200313"/>
    </source>
</evidence>
<dbReference type="RefSeq" id="WP_238075282.1">
    <property type="nucleotide sequence ID" value="NZ_JAKNJB010000058.1"/>
</dbReference>
<proteinExistence type="predicted"/>